<gene>
    <name evidence="1" type="ORF">OVS_02170</name>
</gene>
<proteinExistence type="predicted"/>
<sequence>MISFEGNQSSGISSNIKGIGKEIHRESTLKECGEEISGKYKF</sequence>
<protein>
    <submittedName>
        <fullName evidence="1">Uncharacterized protein</fullName>
    </submittedName>
</protein>
<organism evidence="1 2">
    <name type="scientific">Mycoplasma ovis str. Michigan</name>
    <dbReference type="NCBI Taxonomy" id="1415773"/>
    <lineage>
        <taxon>Bacteria</taxon>
        <taxon>Bacillati</taxon>
        <taxon>Mycoplasmatota</taxon>
        <taxon>Mollicutes</taxon>
        <taxon>Mycoplasmataceae</taxon>
        <taxon>Mycoplasma</taxon>
    </lineage>
</organism>
<reference evidence="1 2" key="1">
    <citation type="journal article" date="2014" name="Genome Announc.">
        <title>Complete Genome Sequence of Mycoplasma ovis Strain Michigan, a Hemoplasma of Sheep with Two Distinct 16S rRNA Genes.</title>
        <authorList>
            <person name="Deshuillers P.L."/>
            <person name="Santos A.P."/>
            <person name="do Nascimento N.C."/>
            <person name="Hampel J.A."/>
            <person name="Bergin I.L."/>
            <person name="Dyson M.C."/>
            <person name="Messick J.B."/>
        </authorList>
    </citation>
    <scope>NUCLEOTIDE SEQUENCE [LARGE SCALE GENOMIC DNA]</scope>
    <source>
        <strain evidence="1 2">Michigan</strain>
    </source>
</reference>
<dbReference type="RefSeq" id="WP_024071216.1">
    <property type="nucleotide sequence ID" value="NC_023062.1"/>
</dbReference>
<evidence type="ECO:0000313" key="2">
    <source>
        <dbReference type="Proteomes" id="UP000018745"/>
    </source>
</evidence>
<evidence type="ECO:0000313" key="1">
    <source>
        <dbReference type="EMBL" id="AHC40295.1"/>
    </source>
</evidence>
<keyword evidence="2" id="KW-1185">Reference proteome</keyword>
<accession>A0ABM5P1Z9</accession>
<dbReference type="Proteomes" id="UP000018745">
    <property type="component" value="Chromosome"/>
</dbReference>
<name>A0ABM5P1Z9_9MOLU</name>
<dbReference type="EMBL" id="CP006935">
    <property type="protein sequence ID" value="AHC40295.1"/>
    <property type="molecule type" value="Genomic_DNA"/>
</dbReference>